<comment type="similarity">
    <text evidence="3">Belongs to the KhpA RNA-binding protein family.</text>
</comment>
<dbReference type="GO" id="GO:0009252">
    <property type="term" value="P:peptidoglycan biosynthetic process"/>
    <property type="evidence" value="ECO:0007669"/>
    <property type="project" value="UniProtKB-UniRule"/>
</dbReference>
<dbReference type="AlphaFoldDB" id="A0A9D1HI99"/>
<dbReference type="InterPro" id="IPR015946">
    <property type="entry name" value="KH_dom-like_a/b"/>
</dbReference>
<evidence type="ECO:0000256" key="2">
    <source>
        <dbReference type="ARBA" id="ARBA00022884"/>
    </source>
</evidence>
<dbReference type="GO" id="GO:0005737">
    <property type="term" value="C:cytoplasm"/>
    <property type="evidence" value="ECO:0007669"/>
    <property type="project" value="UniProtKB-SubCell"/>
</dbReference>
<dbReference type="InterPro" id="IPR020627">
    <property type="entry name" value="KhpA"/>
</dbReference>
<proteinExistence type="inferred from homology"/>
<sequence>MKELIEHIAKSLVTQPDQVKVVETVKDNHTVNLELHTAKEDMGKVIGKQGRIAKAMRTVLKAAATTEGKKANLDIV</sequence>
<comment type="subcellular location">
    <subcellularLocation>
        <location evidence="3">Cytoplasm</location>
    </subcellularLocation>
</comment>
<keyword evidence="1 3" id="KW-0963">Cytoplasm</keyword>
<keyword evidence="2 3" id="KW-0694">RNA-binding</keyword>
<comment type="subunit">
    <text evidence="3">Forms a complex with KhpB.</text>
</comment>
<accession>A0A9D1HI99</accession>
<dbReference type="GO" id="GO:0003723">
    <property type="term" value="F:RNA binding"/>
    <property type="evidence" value="ECO:0007669"/>
    <property type="project" value="UniProtKB-UniRule"/>
</dbReference>
<comment type="caution">
    <text evidence="4">The sequence shown here is derived from an EMBL/GenBank/DDBJ whole genome shotgun (WGS) entry which is preliminary data.</text>
</comment>
<dbReference type="CDD" id="cd22533">
    <property type="entry name" value="KH-II_YlqC-like"/>
    <property type="match status" value="1"/>
</dbReference>
<dbReference type="GO" id="GO:0071555">
    <property type="term" value="P:cell wall organization"/>
    <property type="evidence" value="ECO:0007669"/>
    <property type="project" value="UniProtKB-KW"/>
</dbReference>
<evidence type="ECO:0000313" key="4">
    <source>
        <dbReference type="EMBL" id="HIU09801.1"/>
    </source>
</evidence>
<dbReference type="Pfam" id="PF13083">
    <property type="entry name" value="KH_KhpA-B"/>
    <property type="match status" value="1"/>
</dbReference>
<dbReference type="PANTHER" id="PTHR34654:SF1">
    <property type="entry name" value="RNA-BINDING PROTEIN KHPA"/>
    <property type="match status" value="1"/>
</dbReference>
<dbReference type="EMBL" id="DVMH01000005">
    <property type="protein sequence ID" value="HIU09801.1"/>
    <property type="molecule type" value="Genomic_DNA"/>
</dbReference>
<reference evidence="4" key="1">
    <citation type="submission" date="2020-10" db="EMBL/GenBank/DDBJ databases">
        <authorList>
            <person name="Gilroy R."/>
        </authorList>
    </citation>
    <scope>NUCLEOTIDE SEQUENCE</scope>
    <source>
        <strain evidence="4">2830</strain>
    </source>
</reference>
<protein>
    <recommendedName>
        <fullName evidence="3">RNA-binding protein KhpA</fullName>
    </recommendedName>
    <alternativeName>
        <fullName evidence="3">KH-domain protein A</fullName>
    </alternativeName>
</protein>
<keyword evidence="3" id="KW-0133">Cell shape</keyword>
<comment type="function">
    <text evidence="3">A probable RNA chaperone. Forms a complex with KhpB which binds to cellular RNA and controls its expression. Plays a role in peptidoglycan (PG) homeostasis and cell length regulation.</text>
</comment>
<dbReference type="SUPFAM" id="SSF54814">
    <property type="entry name" value="Prokaryotic type KH domain (KH-domain type II)"/>
    <property type="match status" value="1"/>
</dbReference>
<dbReference type="HAMAP" id="MF_00088">
    <property type="entry name" value="KhpA"/>
    <property type="match status" value="1"/>
</dbReference>
<dbReference type="InterPro" id="IPR009019">
    <property type="entry name" value="KH_sf_prok-type"/>
</dbReference>
<organism evidence="4 5">
    <name type="scientific">Candidatus Avidehalobacter gallistercoris</name>
    <dbReference type="NCBI Taxonomy" id="2840694"/>
    <lineage>
        <taxon>Bacteria</taxon>
        <taxon>Bacillati</taxon>
        <taxon>Bacillota</taxon>
        <taxon>Clostridia</taxon>
        <taxon>Eubacteriales</taxon>
        <taxon>Peptococcaceae</taxon>
        <taxon>Peptococcaceae incertae sedis</taxon>
        <taxon>Candidatus Avidehalobacter</taxon>
    </lineage>
</organism>
<name>A0A9D1HI99_9FIRM</name>
<evidence type="ECO:0000313" key="5">
    <source>
        <dbReference type="Proteomes" id="UP000824124"/>
    </source>
</evidence>
<dbReference type="Gene3D" id="3.30.300.20">
    <property type="match status" value="1"/>
</dbReference>
<dbReference type="Proteomes" id="UP000824124">
    <property type="component" value="Unassembled WGS sequence"/>
</dbReference>
<keyword evidence="3" id="KW-0143">Chaperone</keyword>
<evidence type="ECO:0000256" key="1">
    <source>
        <dbReference type="ARBA" id="ARBA00022490"/>
    </source>
</evidence>
<dbReference type="PANTHER" id="PTHR34654">
    <property type="entry name" value="UPF0109 PROTEIN SCO5592"/>
    <property type="match status" value="1"/>
</dbReference>
<evidence type="ECO:0000256" key="3">
    <source>
        <dbReference type="HAMAP-Rule" id="MF_00088"/>
    </source>
</evidence>
<dbReference type="GO" id="GO:0008360">
    <property type="term" value="P:regulation of cell shape"/>
    <property type="evidence" value="ECO:0007669"/>
    <property type="project" value="UniProtKB-KW"/>
</dbReference>
<reference evidence="4" key="2">
    <citation type="journal article" date="2021" name="PeerJ">
        <title>Extensive microbial diversity within the chicken gut microbiome revealed by metagenomics and culture.</title>
        <authorList>
            <person name="Gilroy R."/>
            <person name="Ravi A."/>
            <person name="Getino M."/>
            <person name="Pursley I."/>
            <person name="Horton D.L."/>
            <person name="Alikhan N.F."/>
            <person name="Baker D."/>
            <person name="Gharbi K."/>
            <person name="Hall N."/>
            <person name="Watson M."/>
            <person name="Adriaenssens E.M."/>
            <person name="Foster-Nyarko E."/>
            <person name="Jarju S."/>
            <person name="Secka A."/>
            <person name="Antonio M."/>
            <person name="Oren A."/>
            <person name="Chaudhuri R.R."/>
            <person name="La Ragione R."/>
            <person name="Hildebrand F."/>
            <person name="Pallen M.J."/>
        </authorList>
    </citation>
    <scope>NUCLEOTIDE SEQUENCE</scope>
    <source>
        <strain evidence="4">2830</strain>
    </source>
</reference>
<gene>
    <name evidence="3" type="primary">khpA</name>
    <name evidence="4" type="ORF">IAB00_00890</name>
</gene>
<keyword evidence="3" id="KW-0961">Cell wall biogenesis/degradation</keyword>